<dbReference type="GO" id="GO:0071111">
    <property type="term" value="F:cyclic-guanylate-specific phosphodiesterase activity"/>
    <property type="evidence" value="ECO:0007669"/>
    <property type="project" value="UniProtKB-EC"/>
</dbReference>
<dbReference type="Pfam" id="PF00990">
    <property type="entry name" value="GGDEF"/>
    <property type="match status" value="1"/>
</dbReference>
<dbReference type="CDD" id="cd01948">
    <property type="entry name" value="EAL"/>
    <property type="match status" value="1"/>
</dbReference>
<keyword evidence="3" id="KW-0973">c-di-GMP</keyword>
<dbReference type="EC" id="3.1.4.52" evidence="1"/>
<evidence type="ECO:0000259" key="6">
    <source>
        <dbReference type="PROSITE" id="PS50887"/>
    </source>
</evidence>
<dbReference type="SMART" id="SM00052">
    <property type="entry name" value="EAL"/>
    <property type="match status" value="1"/>
</dbReference>
<evidence type="ECO:0000259" key="5">
    <source>
        <dbReference type="PROSITE" id="PS50883"/>
    </source>
</evidence>
<name>A0A426QGN5_9GAMM</name>
<dbReference type="PROSITE" id="PS50887">
    <property type="entry name" value="GGDEF"/>
    <property type="match status" value="1"/>
</dbReference>
<dbReference type="CDD" id="cd01949">
    <property type="entry name" value="GGDEF"/>
    <property type="match status" value="1"/>
</dbReference>
<dbReference type="PANTHER" id="PTHR44757:SF2">
    <property type="entry name" value="BIOFILM ARCHITECTURE MAINTENANCE PROTEIN MBAA"/>
    <property type="match status" value="1"/>
</dbReference>
<comment type="caution">
    <text evidence="7">The sequence shown here is derived from an EMBL/GenBank/DDBJ whole genome shotgun (WGS) entry which is preliminary data.</text>
</comment>
<dbReference type="Pfam" id="PF00563">
    <property type="entry name" value="EAL"/>
    <property type="match status" value="1"/>
</dbReference>
<dbReference type="SUPFAM" id="SSF141868">
    <property type="entry name" value="EAL domain-like"/>
    <property type="match status" value="1"/>
</dbReference>
<dbReference type="InterPro" id="IPR001633">
    <property type="entry name" value="EAL_dom"/>
</dbReference>
<dbReference type="InterPro" id="IPR044398">
    <property type="entry name" value="Globin-sensor_dom"/>
</dbReference>
<dbReference type="InterPro" id="IPR012292">
    <property type="entry name" value="Globin/Proto"/>
</dbReference>
<dbReference type="Proteomes" id="UP000287798">
    <property type="component" value="Unassembled WGS sequence"/>
</dbReference>
<dbReference type="AlphaFoldDB" id="A0A426QGN5"/>
<dbReference type="InterPro" id="IPR035965">
    <property type="entry name" value="PAS-like_dom_sf"/>
</dbReference>
<dbReference type="InterPro" id="IPR029787">
    <property type="entry name" value="Nucleotide_cyclase"/>
</dbReference>
<dbReference type="InterPro" id="IPR043128">
    <property type="entry name" value="Rev_trsase/Diguanyl_cyclase"/>
</dbReference>
<evidence type="ECO:0000256" key="2">
    <source>
        <dbReference type="ARBA" id="ARBA00015125"/>
    </source>
</evidence>
<dbReference type="PANTHER" id="PTHR44757">
    <property type="entry name" value="DIGUANYLATE CYCLASE DGCP"/>
    <property type="match status" value="1"/>
</dbReference>
<dbReference type="SMART" id="SM00267">
    <property type="entry name" value="GGDEF"/>
    <property type="match status" value="1"/>
</dbReference>
<dbReference type="InterPro" id="IPR000014">
    <property type="entry name" value="PAS"/>
</dbReference>
<dbReference type="CDD" id="cd00130">
    <property type="entry name" value="PAS"/>
    <property type="match status" value="1"/>
</dbReference>
<evidence type="ECO:0000313" key="7">
    <source>
        <dbReference type="EMBL" id="RRQ20918.1"/>
    </source>
</evidence>
<dbReference type="SUPFAM" id="SSF55785">
    <property type="entry name" value="PYP-like sensor domain (PAS domain)"/>
    <property type="match status" value="1"/>
</dbReference>
<dbReference type="Gene3D" id="3.30.450.20">
    <property type="entry name" value="PAS domain"/>
    <property type="match status" value="1"/>
</dbReference>
<dbReference type="InterPro" id="IPR000160">
    <property type="entry name" value="GGDEF_dom"/>
</dbReference>
<feature type="domain" description="GGDEF" evidence="6">
    <location>
        <begin position="367"/>
        <end position="500"/>
    </location>
</feature>
<feature type="domain" description="EAL" evidence="5">
    <location>
        <begin position="509"/>
        <end position="762"/>
    </location>
</feature>
<gene>
    <name evidence="7" type="ORF">D6C00_02330</name>
</gene>
<dbReference type="Gene3D" id="3.30.70.270">
    <property type="match status" value="1"/>
</dbReference>
<dbReference type="CDD" id="cd01068">
    <property type="entry name" value="globin_sensor"/>
    <property type="match status" value="1"/>
</dbReference>
<dbReference type="InterPro" id="IPR035919">
    <property type="entry name" value="EAL_sf"/>
</dbReference>
<keyword evidence="8" id="KW-1185">Reference proteome</keyword>
<reference evidence="7 8" key="1">
    <citation type="journal article" date="2010" name="Int. J. Syst. Evol. Microbiol.">
        <title>Thiohalobacter thiocyanaticus gen. nov., sp. nov., a moderately halophilic, sulfur-oxidizing gammaproteobacterium from hypersaline lakes, that utilizes thiocyanate.</title>
        <authorList>
            <person name="Sorokin D.Y."/>
            <person name="Kovaleva O.L."/>
            <person name="Tourova T.P."/>
            <person name="Muyzer G."/>
        </authorList>
    </citation>
    <scope>NUCLEOTIDE SEQUENCE [LARGE SCALE GENOMIC DNA]</scope>
    <source>
        <strain evidence="7 8">Hrh1</strain>
    </source>
</reference>
<dbReference type="InterPro" id="IPR039379">
    <property type="entry name" value="Protoglobin_sensor_dom"/>
</dbReference>
<proteinExistence type="predicted"/>
<dbReference type="EMBL" id="QZMU01000001">
    <property type="protein sequence ID" value="RRQ20918.1"/>
    <property type="molecule type" value="Genomic_DNA"/>
</dbReference>
<organism evidence="7 8">
    <name type="scientific">Thiohalobacter thiocyanaticus</name>
    <dbReference type="NCBI Taxonomy" id="585455"/>
    <lineage>
        <taxon>Bacteria</taxon>
        <taxon>Pseudomonadati</taxon>
        <taxon>Pseudomonadota</taxon>
        <taxon>Gammaproteobacteria</taxon>
        <taxon>Thiohalobacterales</taxon>
        <taxon>Thiohalobacteraceae</taxon>
        <taxon>Thiohalobacter</taxon>
    </lineage>
</organism>
<dbReference type="Gene3D" id="3.20.20.450">
    <property type="entry name" value="EAL domain"/>
    <property type="match status" value="1"/>
</dbReference>
<dbReference type="InterPro" id="IPR052155">
    <property type="entry name" value="Biofilm_reg_signaling"/>
</dbReference>
<dbReference type="SUPFAM" id="SSF55073">
    <property type="entry name" value="Nucleotide cyclase"/>
    <property type="match status" value="1"/>
</dbReference>
<dbReference type="GO" id="GO:0019825">
    <property type="term" value="F:oxygen binding"/>
    <property type="evidence" value="ECO:0007669"/>
    <property type="project" value="InterPro"/>
</dbReference>
<evidence type="ECO:0000313" key="8">
    <source>
        <dbReference type="Proteomes" id="UP000287798"/>
    </source>
</evidence>
<evidence type="ECO:0000256" key="1">
    <source>
        <dbReference type="ARBA" id="ARBA00012282"/>
    </source>
</evidence>
<dbReference type="PROSITE" id="PS50883">
    <property type="entry name" value="EAL"/>
    <property type="match status" value="1"/>
</dbReference>
<dbReference type="GO" id="GO:0020037">
    <property type="term" value="F:heme binding"/>
    <property type="evidence" value="ECO:0007669"/>
    <property type="project" value="InterPro"/>
</dbReference>
<dbReference type="Pfam" id="PF11563">
    <property type="entry name" value="Protoglobin"/>
    <property type="match status" value="1"/>
</dbReference>
<dbReference type="SUPFAM" id="SSF46458">
    <property type="entry name" value="Globin-like"/>
    <property type="match status" value="1"/>
</dbReference>
<evidence type="ECO:0000256" key="4">
    <source>
        <dbReference type="ARBA" id="ARBA00029839"/>
    </source>
</evidence>
<accession>A0A426QGN5</accession>
<dbReference type="Gene3D" id="1.10.490.10">
    <property type="entry name" value="Globins"/>
    <property type="match status" value="1"/>
</dbReference>
<protein>
    <recommendedName>
        <fullName evidence="2">Diguanylate cyclase DosC</fullName>
        <ecNumber evidence="1">3.1.4.52</ecNumber>
    </recommendedName>
    <alternativeName>
        <fullName evidence="4">Direct oxygen-sensing cyclase</fullName>
    </alternativeName>
</protein>
<sequence length="768" mass="86369">MANLRVLIIRTAWKDRTMAGGRRQRNKTANTHTIPNEQAGTRERELRKDFYYVLQMDSAESEVLARYQTLLSQGAAQFAESYYNYLFDNPSIADVLYSYENDGGDVGDLVRSQLNQLLRIIGPLEDGDLIRIGHLHQQRGVKPVWLIGAYRLYLNHLLKLIGEMPGLKPDERSALENALVKRVFLFMGLMIEGHLDRLQQSHAVDLTQHNGELERMQQLLSNIPQLIWSYDVPGACLQYLNPPARVLCNGKGEGPIPCLMAIHEDDRAKAEAAWQQAMDGQPAEAEVRLQGRGNSQAWHRLSLYPFRQRRRVVRIDAILDDITRQHENLERLEHLATTDELTELANRTLWQDRVNQALAQARRDERQSVVLMLLDLDHFKVLNDTLGHQAGDDLLCQVAQRLCGVLRDSDTLARLGGDEFGVLMPAVEDPVRAGEQVAGKILECFRAPYSHGGEHLYFSTSIGIAHAPQHGSDADTLLSHADIAMYQAKRNELGFAFYEPGVAAASTAQLQFSTQLRHALERNEFELHYQPKVDIASHQLCGAEALLRWRHPQQGLVPPGGFLAMAEQIGLMAPITNWVLVTALRQCKAWQEAGIHIPVSVNLSTRTFQTPRLLERIEWALQEAGVPGDCLEVEVTEQTLMKDLDQGAELLRKLHDLGVHVAIDDFGTGYSSLSRLRHLPLNTLKIDRSFLSERASREDDPVIVRSIIDLGHNLGLQVLGEGVENDTAWNLLESLGCDAVQGYHVSQPLPDQRFSSWIQDGGWSNRVQ</sequence>
<dbReference type="InterPro" id="IPR009050">
    <property type="entry name" value="Globin-like_sf"/>
</dbReference>
<dbReference type="NCBIfam" id="TIGR00254">
    <property type="entry name" value="GGDEF"/>
    <property type="match status" value="1"/>
</dbReference>
<evidence type="ECO:0000256" key="3">
    <source>
        <dbReference type="ARBA" id="ARBA00022636"/>
    </source>
</evidence>
<dbReference type="FunFam" id="3.20.20.450:FF:000001">
    <property type="entry name" value="Cyclic di-GMP phosphodiesterase yahA"/>
    <property type="match status" value="1"/>
</dbReference>